<feature type="compositionally biased region" description="Basic residues" evidence="1">
    <location>
        <begin position="326"/>
        <end position="343"/>
    </location>
</feature>
<evidence type="ECO:0000313" key="3">
    <source>
        <dbReference type="Proteomes" id="UP000625711"/>
    </source>
</evidence>
<feature type="region of interest" description="Disordered" evidence="1">
    <location>
        <begin position="657"/>
        <end position="702"/>
    </location>
</feature>
<keyword evidence="3" id="KW-1185">Reference proteome</keyword>
<dbReference type="Proteomes" id="UP000625711">
    <property type="component" value="Unassembled WGS sequence"/>
</dbReference>
<feature type="compositionally biased region" description="Basic and acidic residues" evidence="1">
    <location>
        <begin position="657"/>
        <end position="676"/>
    </location>
</feature>
<name>A0A834HZN1_RHYFE</name>
<dbReference type="EMBL" id="JAACXV010014224">
    <property type="protein sequence ID" value="KAF7269466.1"/>
    <property type="molecule type" value="Genomic_DNA"/>
</dbReference>
<feature type="compositionally biased region" description="Low complexity" evidence="1">
    <location>
        <begin position="240"/>
        <end position="252"/>
    </location>
</feature>
<gene>
    <name evidence="2" type="ORF">GWI33_017517</name>
</gene>
<sequence>MGDVKKDPIQNNVDETSVIEERNGSEHRQSDSNMHEDVPADFFDDFMRKEFVDGFEIIDEAVVQPENVVETNNKESIEKINDRGEKPTEKRDKPVEKRDEAIKKPKEINEDKSNKKKPRSKDTESKKRRSPVRNKATDYRRDPEKTRHAIQRDKLFSAKEKEKQLVTDIIQTGLVPPGMELEVDLYKIQEIDKQKNKSLPVKKPSKEKSSDRSSTSYKDARKDPAAVSYIRIRRSRSPIRRAASPIRRFPSPVRRGASLIRRNPSPIRRGLSPNRRSPSPKRRRYSPIPRRSPYMYKRRVIVSPLYRRKSRSPSPKRSRDRESRRSFSKRNRSRSRSVHRKEKRKEEKMSFLEELAVKLNTPSAYGNHAIVEPKHKSRSPNQLQKKEEESLLLKELAVKLNSSVPSLPSHPVSMPQLPVVRMNTIGLHSMSIIKFFEDNSMKLSDLLTISAKSQVNVPAPEEQERSRVMRRCQAAIRMLSERPAAELSVHKSEEYRRLADEKTSPLVRRLGVRFPFTTPTEKNEQDARFAVLCRNLLRRVDAEVEAETAAGTPAVPVSDYDDAFLDRPRMSTCEAGAQTDLSLMTCGECKRRGKILLADSTTQTSYPGHFSVGTNVTEADFYATIPKTQSLASLTPAQLLGKLAVLGEIGASRVPEREGIGRNRMHDAPSRYENPRRFSPQPPSAASARPPGQSRISPNAPMYDTQEWSTLYNAVNRISQFKKY</sequence>
<feature type="region of interest" description="Disordered" evidence="1">
    <location>
        <begin position="60"/>
        <end position="162"/>
    </location>
</feature>
<comment type="caution">
    <text evidence="2">The sequence shown here is derived from an EMBL/GenBank/DDBJ whole genome shotgun (WGS) entry which is preliminary data.</text>
</comment>
<dbReference type="OrthoDB" id="419694at2759"/>
<evidence type="ECO:0000313" key="2">
    <source>
        <dbReference type="EMBL" id="KAF7269466.1"/>
    </source>
</evidence>
<feature type="compositionally biased region" description="Basic residues" evidence="1">
    <location>
        <begin position="296"/>
        <end position="316"/>
    </location>
</feature>
<feature type="compositionally biased region" description="Basic and acidic residues" evidence="1">
    <location>
        <begin position="135"/>
        <end position="162"/>
    </location>
</feature>
<evidence type="ECO:0000256" key="1">
    <source>
        <dbReference type="SAM" id="MobiDB-lite"/>
    </source>
</evidence>
<feature type="compositionally biased region" description="Basic and acidic residues" evidence="1">
    <location>
        <begin position="19"/>
        <end position="38"/>
    </location>
</feature>
<reference evidence="2" key="1">
    <citation type="submission" date="2020-08" db="EMBL/GenBank/DDBJ databases">
        <title>Genome sequencing and assembly of the red palm weevil Rhynchophorus ferrugineus.</title>
        <authorList>
            <person name="Dias G.B."/>
            <person name="Bergman C.M."/>
            <person name="Manee M."/>
        </authorList>
    </citation>
    <scope>NUCLEOTIDE SEQUENCE</scope>
    <source>
        <strain evidence="2">AA-2017</strain>
        <tissue evidence="2">Whole larva</tissue>
    </source>
</reference>
<proteinExistence type="predicted"/>
<feature type="compositionally biased region" description="Basic and acidic residues" evidence="1">
    <location>
        <begin position="72"/>
        <end position="113"/>
    </location>
</feature>
<organism evidence="2 3">
    <name type="scientific">Rhynchophorus ferrugineus</name>
    <name type="common">Red palm weevil</name>
    <name type="synonym">Curculio ferrugineus</name>
    <dbReference type="NCBI Taxonomy" id="354439"/>
    <lineage>
        <taxon>Eukaryota</taxon>
        <taxon>Metazoa</taxon>
        <taxon>Ecdysozoa</taxon>
        <taxon>Arthropoda</taxon>
        <taxon>Hexapoda</taxon>
        <taxon>Insecta</taxon>
        <taxon>Pterygota</taxon>
        <taxon>Neoptera</taxon>
        <taxon>Endopterygota</taxon>
        <taxon>Coleoptera</taxon>
        <taxon>Polyphaga</taxon>
        <taxon>Cucujiformia</taxon>
        <taxon>Curculionidae</taxon>
        <taxon>Dryophthorinae</taxon>
        <taxon>Rhynchophorus</taxon>
    </lineage>
</organism>
<protein>
    <submittedName>
        <fullName evidence="2">Uncharacterized protein</fullName>
    </submittedName>
</protein>
<accession>A0A834HZN1</accession>
<dbReference type="AlphaFoldDB" id="A0A834HZN1"/>
<feature type="region of interest" description="Disordered" evidence="1">
    <location>
        <begin position="190"/>
        <end position="347"/>
    </location>
</feature>
<feature type="region of interest" description="Disordered" evidence="1">
    <location>
        <begin position="1"/>
        <end position="39"/>
    </location>
</feature>